<evidence type="ECO:0000313" key="3">
    <source>
        <dbReference type="EMBL" id="SEH93853.1"/>
    </source>
</evidence>
<reference evidence="4 5" key="1">
    <citation type="submission" date="2016-06" db="EMBL/GenBank/DDBJ databases">
        <authorList>
            <person name="Petersen J."/>
            <person name="Sayavedra L."/>
        </authorList>
    </citation>
    <scope>NUCLEOTIDE SEQUENCE [LARGE SCALE GENOMIC DNA]</scope>
    <source>
        <strain evidence="5">BazSymA</strain>
        <strain evidence="4">BazSymB</strain>
    </source>
</reference>
<comment type="similarity">
    <text evidence="1">Belongs to the UPF0149 family.</text>
</comment>
<dbReference type="Proteomes" id="UP000198559">
    <property type="component" value="Unassembled WGS sequence"/>
</dbReference>
<gene>
    <name evidence="2" type="ORF">BAZSYMA_ACONTIG00635_0</name>
    <name evidence="3" type="ORF">BAZSYMB_SCAFFOLD00006_14</name>
</gene>
<proteinExistence type="inferred from homology"/>
<dbReference type="PANTHER" id="PTHR37528:SF1">
    <property type="entry name" value="UPF0149 PROTEIN YGFB"/>
    <property type="match status" value="1"/>
</dbReference>
<dbReference type="STRING" id="235205.BAZSYMB_SCAFFOLD00006_14"/>
<dbReference type="PANTHER" id="PTHR37528">
    <property type="entry name" value="UPF0149 PROTEIN YGFB"/>
    <property type="match status" value="1"/>
</dbReference>
<dbReference type="InterPro" id="IPR036255">
    <property type="entry name" value="YgfB-like_sf"/>
</dbReference>
<dbReference type="Pfam" id="PF03695">
    <property type="entry name" value="UPF0149"/>
    <property type="match status" value="1"/>
</dbReference>
<evidence type="ECO:0000313" key="5">
    <source>
        <dbReference type="Proteomes" id="UP000198988"/>
    </source>
</evidence>
<accession>A0A1H6M4R3</accession>
<dbReference type="GO" id="GO:0005829">
    <property type="term" value="C:cytosol"/>
    <property type="evidence" value="ECO:0007669"/>
    <property type="project" value="TreeGrafter"/>
</dbReference>
<dbReference type="SUPFAM" id="SSF101327">
    <property type="entry name" value="YgfB-like"/>
    <property type="match status" value="1"/>
</dbReference>
<sequence length="191" mass="21663">MEDFMTDNNLIDYDEVKSTLYNLNTDDTIANAHGILCGFSCVKPELKLDDWLNEILVSIDLNNVNEKDAHEQLAKIYNTTLSQLSDTTLNFQLLIADENSKLREQADTLIQWCQGFLVGLGLQKVSTTDEDVLEMIKDFSEISKLDGNVLDDEQNAQDLSEIIEFVRMGTLLIQETLQPSKQDYISPDTLH</sequence>
<protein>
    <submittedName>
        <fullName evidence="3">YecA family protein</fullName>
    </submittedName>
</protein>
<name>A0A1H6M4R3_9GAMM</name>
<evidence type="ECO:0000313" key="4">
    <source>
        <dbReference type="Proteomes" id="UP000198559"/>
    </source>
</evidence>
<dbReference type="EMBL" id="CVUD02000250">
    <property type="protein sequence ID" value="SEH93853.1"/>
    <property type="molecule type" value="Genomic_DNA"/>
</dbReference>
<organism evidence="3 4">
    <name type="scientific">Bathymodiolus azoricus thioautotrophic gill symbiont</name>
    <dbReference type="NCBI Taxonomy" id="235205"/>
    <lineage>
        <taxon>Bacteria</taxon>
        <taxon>Pseudomonadati</taxon>
        <taxon>Pseudomonadota</taxon>
        <taxon>Gammaproteobacteria</taxon>
        <taxon>sulfur-oxidizing symbionts</taxon>
    </lineage>
</organism>
<reference evidence="3" key="2">
    <citation type="submission" date="2016-06" db="EMBL/GenBank/DDBJ databases">
        <authorList>
            <person name="Olsen C.W."/>
            <person name="Carey S."/>
            <person name="Hinshaw L."/>
            <person name="Karasin A.I."/>
        </authorList>
    </citation>
    <scope>NUCLEOTIDE SEQUENCE [LARGE SCALE GENOMIC DNA]</scope>
    <source>
        <strain evidence="2">BazSymA</strain>
        <strain evidence="3">BazSymB</strain>
    </source>
</reference>
<dbReference type="EMBL" id="CDSC02000052">
    <property type="protein sequence ID" value="SEH62139.1"/>
    <property type="molecule type" value="Genomic_DNA"/>
</dbReference>
<dbReference type="Gene3D" id="1.20.120.740">
    <property type="entry name" value="YgfB uncharacterised protein family UPF0149, PF03695"/>
    <property type="match status" value="1"/>
</dbReference>
<evidence type="ECO:0000256" key="1">
    <source>
        <dbReference type="ARBA" id="ARBA00038308"/>
    </source>
</evidence>
<dbReference type="AlphaFoldDB" id="A0A1H6M4R3"/>
<dbReference type="Proteomes" id="UP000198988">
    <property type="component" value="Unassembled WGS sequence"/>
</dbReference>
<evidence type="ECO:0000313" key="2">
    <source>
        <dbReference type="EMBL" id="SEH62139.1"/>
    </source>
</evidence>
<dbReference type="InterPro" id="IPR011978">
    <property type="entry name" value="YgfB-like"/>
</dbReference>